<name>A0A2L0II79_9GAMM</name>
<organism evidence="1 2">
    <name type="scientific">Mixta gaviniae</name>
    <dbReference type="NCBI Taxonomy" id="665914"/>
    <lineage>
        <taxon>Bacteria</taxon>
        <taxon>Pseudomonadati</taxon>
        <taxon>Pseudomonadota</taxon>
        <taxon>Gammaproteobacteria</taxon>
        <taxon>Enterobacterales</taxon>
        <taxon>Erwiniaceae</taxon>
        <taxon>Mixta</taxon>
    </lineage>
</organism>
<reference evidence="1 2" key="1">
    <citation type="submission" date="2018-01" db="EMBL/GenBank/DDBJ databases">
        <title>Complete and assembled Genome of Pantoea gaviniae DSM22758T.</title>
        <authorList>
            <person name="Stevens M.J.A."/>
            <person name="Zurfluh K."/>
            <person name="Stephan R."/>
        </authorList>
    </citation>
    <scope>NUCLEOTIDE SEQUENCE [LARGE SCALE GENOMIC DNA]</scope>
    <source>
        <strain evidence="1 2">DSM 22758</strain>
    </source>
</reference>
<keyword evidence="2" id="KW-1185">Reference proteome</keyword>
<dbReference type="RefSeq" id="WP_104958109.1">
    <property type="nucleotide sequence ID" value="NZ_CP026377.1"/>
</dbReference>
<dbReference type="Proteomes" id="UP000238365">
    <property type="component" value="Chromosome"/>
</dbReference>
<proteinExistence type="predicted"/>
<accession>A0A2L0II79</accession>
<dbReference type="KEGG" id="pgz:C2E15_15145"/>
<evidence type="ECO:0000313" key="1">
    <source>
        <dbReference type="EMBL" id="AUX94278.1"/>
    </source>
</evidence>
<dbReference type="AlphaFoldDB" id="A0A2L0II79"/>
<protein>
    <submittedName>
        <fullName evidence="1">Uncharacterized protein</fullName>
    </submittedName>
</protein>
<dbReference type="EMBL" id="CP026377">
    <property type="protein sequence ID" value="AUX94278.1"/>
    <property type="molecule type" value="Genomic_DNA"/>
</dbReference>
<evidence type="ECO:0000313" key="2">
    <source>
        <dbReference type="Proteomes" id="UP000238365"/>
    </source>
</evidence>
<gene>
    <name evidence="1" type="ORF">C2E15_15145</name>
</gene>
<sequence length="83" mass="9407">MTEDYLIFGAGYDGEIREFDRGLDFIEVVQNPALISSNSSDQSAPSTDKVRLPVRVYIVHGHRYNVASHELLIDDVLEELIEQ</sequence>